<accession>K8EXK3</accession>
<dbReference type="InterPro" id="IPR019906">
    <property type="entry name" value="Ribosomal_uL6_bac-type"/>
</dbReference>
<dbReference type="STRING" id="41875.K8EXK3"/>
<dbReference type="PANTHER" id="PTHR11655">
    <property type="entry name" value="60S/50S RIBOSOMAL PROTEIN L6/L9"/>
    <property type="match status" value="1"/>
</dbReference>
<dbReference type="GO" id="GO:0005762">
    <property type="term" value="C:mitochondrial large ribosomal subunit"/>
    <property type="evidence" value="ECO:0007669"/>
    <property type="project" value="TreeGrafter"/>
</dbReference>
<keyword evidence="7" id="KW-1185">Reference proteome</keyword>
<dbReference type="Proteomes" id="UP000198341">
    <property type="component" value="Mitochondrion MT"/>
</dbReference>
<dbReference type="OrthoDB" id="540873at2759"/>
<dbReference type="Gene3D" id="3.90.930.12">
    <property type="entry name" value="Ribosomal protein L6, alpha-beta domain"/>
    <property type="match status" value="2"/>
</dbReference>
<evidence type="ECO:0000259" key="5">
    <source>
        <dbReference type="Pfam" id="PF00347"/>
    </source>
</evidence>
<dbReference type="GeneID" id="18158098"/>
<evidence type="ECO:0000313" key="6">
    <source>
        <dbReference type="EMBL" id="CCO13958.1"/>
    </source>
</evidence>
<evidence type="ECO:0000256" key="2">
    <source>
        <dbReference type="ARBA" id="ARBA00022980"/>
    </source>
</evidence>
<organism evidence="6 7">
    <name type="scientific">Bathycoccus prasinos</name>
    <dbReference type="NCBI Taxonomy" id="41875"/>
    <lineage>
        <taxon>Eukaryota</taxon>
        <taxon>Viridiplantae</taxon>
        <taxon>Chlorophyta</taxon>
        <taxon>Mamiellophyceae</taxon>
        <taxon>Mamiellales</taxon>
        <taxon>Bathycoccaceae</taxon>
        <taxon>Bathycoccus</taxon>
    </lineage>
</organism>
<dbReference type="SUPFAM" id="SSF56053">
    <property type="entry name" value="Ribosomal protein L6"/>
    <property type="match status" value="1"/>
</dbReference>
<dbReference type="GO" id="GO:0019843">
    <property type="term" value="F:rRNA binding"/>
    <property type="evidence" value="ECO:0007669"/>
    <property type="project" value="InterPro"/>
</dbReference>
<dbReference type="EMBL" id="FO082258">
    <property type="protein sequence ID" value="CCO13958.1"/>
    <property type="molecule type" value="Genomic_DNA"/>
</dbReference>
<name>K8EXK3_9CHLO</name>
<proteinExistence type="inferred from homology"/>
<dbReference type="AlphaFoldDB" id="K8EXK3"/>
<dbReference type="KEGG" id="bpg:BathyMg00261"/>
<dbReference type="RefSeq" id="YP_008994819.1">
    <property type="nucleotide sequence ID" value="NC_023273.1"/>
</dbReference>
<dbReference type="PRINTS" id="PR00059">
    <property type="entry name" value="RIBOSOMALL6"/>
</dbReference>
<gene>
    <name evidence="6" type="primary">Rpl6</name>
    <name evidence="6" type="ordered locus">BathyMg00261</name>
</gene>
<dbReference type="Pfam" id="PF00347">
    <property type="entry name" value="Ribosomal_L6"/>
    <property type="match status" value="1"/>
</dbReference>
<dbReference type="GO" id="GO:0006412">
    <property type="term" value="P:translation"/>
    <property type="evidence" value="ECO:0007669"/>
    <property type="project" value="InterPro"/>
</dbReference>
<evidence type="ECO:0000256" key="4">
    <source>
        <dbReference type="RuleBase" id="RU003869"/>
    </source>
</evidence>
<dbReference type="PIRSF" id="PIRSF002162">
    <property type="entry name" value="Ribosomal_L6"/>
    <property type="match status" value="1"/>
</dbReference>
<dbReference type="InterPro" id="IPR036789">
    <property type="entry name" value="Ribosomal_uL6-like_a/b-dom_sf"/>
</dbReference>
<keyword evidence="3 4" id="KW-0687">Ribonucleoprotein</keyword>
<dbReference type="GO" id="GO:0003735">
    <property type="term" value="F:structural constituent of ribosome"/>
    <property type="evidence" value="ECO:0007669"/>
    <property type="project" value="InterPro"/>
</dbReference>
<reference evidence="6 7" key="1">
    <citation type="submission" date="2011-10" db="EMBL/GenBank/DDBJ databases">
        <authorList>
            <person name="Genoscope - CEA"/>
        </authorList>
    </citation>
    <scope>NUCLEOTIDE SEQUENCE [LARGE SCALE GENOMIC DNA]</scope>
    <source>
        <strain evidence="6 7">RCC 1105</strain>
    </source>
</reference>
<dbReference type="InterPro" id="IPR020040">
    <property type="entry name" value="Ribosomal_uL6_a/b-dom"/>
</dbReference>
<evidence type="ECO:0000256" key="3">
    <source>
        <dbReference type="ARBA" id="ARBA00023274"/>
    </source>
</evidence>
<keyword evidence="2 4" id="KW-0689">Ribosomal protein</keyword>
<sequence length="189" mass="20782">MRPVALTSFKKRCIVPATVQMFLQNSVLEVEGPLGKAELHLKTYDKKGGFSVKLVQHPQAHQELHFRTRGQEGQKTLHTVTSTLMQYIEGLTKGVFLSVELVGVGFKANVSHTAVELRVGYSHPVTLAIPNDVKIFVPKATIICLFGVSKKRVSQVAATLLALKPVEPYKGKGVQLKDSTVIRKPGKKK</sequence>
<protein>
    <submittedName>
        <fullName evidence="6">Ribosomal protein L6</fullName>
    </submittedName>
</protein>
<evidence type="ECO:0000313" key="7">
    <source>
        <dbReference type="Proteomes" id="UP000198341"/>
    </source>
</evidence>
<dbReference type="PANTHER" id="PTHR11655:SF14">
    <property type="entry name" value="LARGE RIBOSOMAL SUBUNIT PROTEIN UL6M"/>
    <property type="match status" value="1"/>
</dbReference>
<feature type="domain" description="Large ribosomal subunit protein uL6 alpha-beta" evidence="5">
    <location>
        <begin position="102"/>
        <end position="175"/>
    </location>
</feature>
<dbReference type="InterPro" id="IPR000702">
    <property type="entry name" value="Ribosomal_uL6-like"/>
</dbReference>
<comment type="similarity">
    <text evidence="1 4">Belongs to the universal ribosomal protein uL6 family.</text>
</comment>
<evidence type="ECO:0000256" key="1">
    <source>
        <dbReference type="ARBA" id="ARBA00009356"/>
    </source>
</evidence>